<keyword evidence="2" id="KW-1185">Reference proteome</keyword>
<reference evidence="1 2" key="1">
    <citation type="journal article" date="2024" name="Science">
        <title>Giant polyketide synthase enzymes in the biosynthesis of giant marine polyether toxins.</title>
        <authorList>
            <person name="Fallon T.R."/>
            <person name="Shende V.V."/>
            <person name="Wierzbicki I.H."/>
            <person name="Pendleton A.L."/>
            <person name="Watervoot N.F."/>
            <person name="Auber R.P."/>
            <person name="Gonzalez D.J."/>
            <person name="Wisecaver J.H."/>
            <person name="Moore B.S."/>
        </authorList>
    </citation>
    <scope>NUCLEOTIDE SEQUENCE [LARGE SCALE GENOMIC DNA]</scope>
    <source>
        <strain evidence="1 2">12B1</strain>
    </source>
</reference>
<organism evidence="1 2">
    <name type="scientific">Prymnesium parvum</name>
    <name type="common">Toxic golden alga</name>
    <dbReference type="NCBI Taxonomy" id="97485"/>
    <lineage>
        <taxon>Eukaryota</taxon>
        <taxon>Haptista</taxon>
        <taxon>Haptophyta</taxon>
        <taxon>Prymnesiophyceae</taxon>
        <taxon>Prymnesiales</taxon>
        <taxon>Prymnesiaceae</taxon>
        <taxon>Prymnesium</taxon>
    </lineage>
</organism>
<evidence type="ECO:0000313" key="1">
    <source>
        <dbReference type="EMBL" id="KAL1503244.1"/>
    </source>
</evidence>
<evidence type="ECO:0000313" key="2">
    <source>
        <dbReference type="Proteomes" id="UP001515480"/>
    </source>
</evidence>
<protein>
    <submittedName>
        <fullName evidence="1">Uncharacterized protein</fullName>
    </submittedName>
</protein>
<dbReference type="AlphaFoldDB" id="A0AB34IP54"/>
<sequence length="105" mass="9983">MQTAQAGRGCGASACHPQLSRHGALEGGAAAARDHLPLAANLCFAAGASLRGREAGSSCALGVATRGGGAALGGAGGVRRVDAAGTVARGEPRGGGRKACGCTGW</sequence>
<gene>
    <name evidence="1" type="ORF">AB1Y20_011300</name>
</gene>
<dbReference type="EMBL" id="JBGBPQ010000022">
    <property type="protein sequence ID" value="KAL1503244.1"/>
    <property type="molecule type" value="Genomic_DNA"/>
</dbReference>
<dbReference type="Proteomes" id="UP001515480">
    <property type="component" value="Unassembled WGS sequence"/>
</dbReference>
<accession>A0AB34IP54</accession>
<name>A0AB34IP54_PRYPA</name>
<comment type="caution">
    <text evidence="1">The sequence shown here is derived from an EMBL/GenBank/DDBJ whole genome shotgun (WGS) entry which is preliminary data.</text>
</comment>
<proteinExistence type="predicted"/>